<comment type="caution">
    <text evidence="5">The sequence shown here is derived from an EMBL/GenBank/DDBJ whole genome shotgun (WGS) entry which is preliminary data.</text>
</comment>
<gene>
    <name evidence="5" type="primary">Cenpv</name>
    <name evidence="5" type="ORF">Bhyg_11055</name>
</gene>
<dbReference type="PROSITE" id="PS51891">
    <property type="entry name" value="CENP_V_GFA"/>
    <property type="match status" value="1"/>
</dbReference>
<dbReference type="GO" id="GO:0046872">
    <property type="term" value="F:metal ion binding"/>
    <property type="evidence" value="ECO:0007669"/>
    <property type="project" value="UniProtKB-KW"/>
</dbReference>
<evidence type="ECO:0000259" key="4">
    <source>
        <dbReference type="PROSITE" id="PS51891"/>
    </source>
</evidence>
<dbReference type="Gene3D" id="2.170.150.70">
    <property type="match status" value="1"/>
</dbReference>
<dbReference type="PANTHER" id="PTHR28620:SF1">
    <property type="entry name" value="CENP-V_GFA DOMAIN-CONTAINING PROTEIN"/>
    <property type="match status" value="1"/>
</dbReference>
<comment type="similarity">
    <text evidence="1">Belongs to the Gfa family.</text>
</comment>
<dbReference type="Pfam" id="PF04828">
    <property type="entry name" value="GFA"/>
    <property type="match status" value="1"/>
</dbReference>
<dbReference type="OrthoDB" id="2993351at2759"/>
<dbReference type="AlphaFoldDB" id="A0A9Q0MUT4"/>
<evidence type="ECO:0000256" key="2">
    <source>
        <dbReference type="ARBA" id="ARBA00022723"/>
    </source>
</evidence>
<protein>
    <submittedName>
        <fullName evidence="5">Centromere protein V</fullName>
    </submittedName>
</protein>
<reference evidence="5" key="1">
    <citation type="submission" date="2022-07" db="EMBL/GenBank/DDBJ databases">
        <authorList>
            <person name="Trinca V."/>
            <person name="Uliana J.V.C."/>
            <person name="Torres T.T."/>
            <person name="Ward R.J."/>
            <person name="Monesi N."/>
        </authorList>
    </citation>
    <scope>NUCLEOTIDE SEQUENCE</scope>
    <source>
        <strain evidence="5">HSMRA1968</strain>
        <tissue evidence="5">Whole embryos</tissue>
    </source>
</reference>
<accession>A0A9Q0MUT4</accession>
<dbReference type="Proteomes" id="UP001151699">
    <property type="component" value="Chromosome X"/>
</dbReference>
<organism evidence="5 6">
    <name type="scientific">Pseudolycoriella hygida</name>
    <dbReference type="NCBI Taxonomy" id="35572"/>
    <lineage>
        <taxon>Eukaryota</taxon>
        <taxon>Metazoa</taxon>
        <taxon>Ecdysozoa</taxon>
        <taxon>Arthropoda</taxon>
        <taxon>Hexapoda</taxon>
        <taxon>Insecta</taxon>
        <taxon>Pterygota</taxon>
        <taxon>Neoptera</taxon>
        <taxon>Endopterygota</taxon>
        <taxon>Diptera</taxon>
        <taxon>Nematocera</taxon>
        <taxon>Sciaroidea</taxon>
        <taxon>Sciaridae</taxon>
        <taxon>Pseudolycoriella</taxon>
    </lineage>
</organism>
<proteinExistence type="inferred from homology"/>
<keyword evidence="3" id="KW-0862">Zinc</keyword>
<sequence length="84" mass="9506">MTKDFKLLRGQDALTTYTFNTNTAQHKFCSKCGVQSFYHPRSNPDSVAVMPHCIDSPQPISVTVQNFDGNNWESSMEIETNFLS</sequence>
<dbReference type="SUPFAM" id="SSF51316">
    <property type="entry name" value="Mss4-like"/>
    <property type="match status" value="1"/>
</dbReference>
<dbReference type="InterPro" id="IPR052355">
    <property type="entry name" value="CENP-V-like"/>
</dbReference>
<evidence type="ECO:0000256" key="1">
    <source>
        <dbReference type="ARBA" id="ARBA00005495"/>
    </source>
</evidence>
<dbReference type="InterPro" id="IPR006913">
    <property type="entry name" value="CENP-V/GFA"/>
</dbReference>
<keyword evidence="2" id="KW-0479">Metal-binding</keyword>
<dbReference type="GO" id="GO:0016846">
    <property type="term" value="F:carbon-sulfur lyase activity"/>
    <property type="evidence" value="ECO:0007669"/>
    <property type="project" value="InterPro"/>
</dbReference>
<feature type="domain" description="CENP-V/GFA" evidence="4">
    <location>
        <begin position="1"/>
        <end position="73"/>
    </location>
</feature>
<evidence type="ECO:0000256" key="3">
    <source>
        <dbReference type="ARBA" id="ARBA00022833"/>
    </source>
</evidence>
<dbReference type="InterPro" id="IPR011057">
    <property type="entry name" value="Mss4-like_sf"/>
</dbReference>
<dbReference type="PANTHER" id="PTHR28620">
    <property type="entry name" value="CENTROMERE PROTEIN V"/>
    <property type="match status" value="1"/>
</dbReference>
<keyword evidence="6" id="KW-1185">Reference proteome</keyword>
<evidence type="ECO:0000313" key="6">
    <source>
        <dbReference type="Proteomes" id="UP001151699"/>
    </source>
</evidence>
<name>A0A9Q0MUT4_9DIPT</name>
<dbReference type="EMBL" id="WJQU01000003">
    <property type="protein sequence ID" value="KAJ6638320.1"/>
    <property type="molecule type" value="Genomic_DNA"/>
</dbReference>
<evidence type="ECO:0000313" key="5">
    <source>
        <dbReference type="EMBL" id="KAJ6638320.1"/>
    </source>
</evidence>